<organism evidence="2 3">
    <name type="scientific">Stutzerimonas nosocomialis</name>
    <dbReference type="NCBI Taxonomy" id="1056496"/>
    <lineage>
        <taxon>Bacteria</taxon>
        <taxon>Pseudomonadati</taxon>
        <taxon>Pseudomonadota</taxon>
        <taxon>Gammaproteobacteria</taxon>
        <taxon>Pseudomonadales</taxon>
        <taxon>Pseudomonadaceae</taxon>
        <taxon>Stutzerimonas</taxon>
    </lineage>
</organism>
<dbReference type="Proteomes" id="UP000306753">
    <property type="component" value="Unassembled WGS sequence"/>
</dbReference>
<name>A0A5R9Q9R7_9GAMM</name>
<keyword evidence="1" id="KW-0812">Transmembrane</keyword>
<proteinExistence type="predicted"/>
<feature type="transmembrane region" description="Helical" evidence="1">
    <location>
        <begin position="33"/>
        <end position="55"/>
    </location>
</feature>
<gene>
    <name evidence="2" type="ORF">DN820_19200</name>
</gene>
<evidence type="ECO:0000313" key="3">
    <source>
        <dbReference type="Proteomes" id="UP000306753"/>
    </source>
</evidence>
<evidence type="ECO:0000313" key="2">
    <source>
        <dbReference type="EMBL" id="TLX61831.1"/>
    </source>
</evidence>
<keyword evidence="3" id="KW-1185">Reference proteome</keyword>
<dbReference type="AlphaFoldDB" id="A0A5R9Q9R7"/>
<dbReference type="RefSeq" id="WP_138412633.1">
    <property type="nucleotide sequence ID" value="NZ_QLAG01000032.1"/>
</dbReference>
<keyword evidence="1" id="KW-0472">Membrane</keyword>
<keyword evidence="1" id="KW-1133">Transmembrane helix</keyword>
<dbReference type="EMBL" id="QLAG01000032">
    <property type="protein sequence ID" value="TLX61831.1"/>
    <property type="molecule type" value="Genomic_DNA"/>
</dbReference>
<sequence length="215" mass="23822">MQYLGLAIAVAFLALIVVLVALRLLLGGQWLLGWLRGTFGLVVLALGSLIGVIAYDVHNYRPLPEAGPVATLTFNADGPQRYDVRLVQGNDERRVTLEGDLWQLDMRILRWKGLADLIGLEPGYRLDRLSGRYLAVEQQGQARHALVSLSESPAGLDFWRWLRLSGRDLYLVDSEARRVNYMPVAAAAVFQVSLAPTGLMVQPMNPAATQALKDW</sequence>
<comment type="caution">
    <text evidence="2">The sequence shown here is derived from an EMBL/GenBank/DDBJ whole genome shotgun (WGS) entry which is preliminary data.</text>
</comment>
<evidence type="ECO:0008006" key="4">
    <source>
        <dbReference type="Google" id="ProtNLM"/>
    </source>
</evidence>
<evidence type="ECO:0000256" key="1">
    <source>
        <dbReference type="SAM" id="Phobius"/>
    </source>
</evidence>
<protein>
    <recommendedName>
        <fullName evidence="4">Multidrug transporter</fullName>
    </recommendedName>
</protein>
<reference evidence="2 3" key="1">
    <citation type="journal article" date="2017" name="Eur. J. Clin. Microbiol. Infect. Dis.">
        <title>Uncommonly isolated clinical Pseudomonas: identification and phylogenetic assignation.</title>
        <authorList>
            <person name="Mulet M."/>
            <person name="Gomila M."/>
            <person name="Ramirez A."/>
            <person name="Cardew S."/>
            <person name="Moore E.R."/>
            <person name="Lalucat J."/>
            <person name="Garcia-Valdes E."/>
        </authorList>
    </citation>
    <scope>NUCLEOTIDE SEQUENCE [LARGE SCALE GENOMIC DNA]</scope>
    <source>
        <strain evidence="2 3">SD129</strain>
    </source>
</reference>
<feature type="transmembrane region" description="Helical" evidence="1">
    <location>
        <begin position="6"/>
        <end position="26"/>
    </location>
</feature>
<accession>A0A5R9Q9R7</accession>